<evidence type="ECO:0000313" key="3">
    <source>
        <dbReference type="Proteomes" id="UP001156601"/>
    </source>
</evidence>
<keyword evidence="3" id="KW-1185">Reference proteome</keyword>
<comment type="caution">
    <text evidence="2">The sequence shown here is derived from an EMBL/GenBank/DDBJ whole genome shotgun (WGS) entry which is preliminary data.</text>
</comment>
<dbReference type="RefSeq" id="WP_284218038.1">
    <property type="nucleotide sequence ID" value="NZ_BSOT01000006.1"/>
</dbReference>
<organism evidence="2 3">
    <name type="scientific">Agaribacter marinus</name>
    <dbReference type="NCBI Taxonomy" id="1431249"/>
    <lineage>
        <taxon>Bacteria</taxon>
        <taxon>Pseudomonadati</taxon>
        <taxon>Pseudomonadota</taxon>
        <taxon>Gammaproteobacteria</taxon>
        <taxon>Alteromonadales</taxon>
        <taxon>Alteromonadaceae</taxon>
        <taxon>Agaribacter</taxon>
    </lineage>
</organism>
<feature type="transmembrane region" description="Helical" evidence="1">
    <location>
        <begin position="34"/>
        <end position="53"/>
    </location>
</feature>
<evidence type="ECO:0000313" key="2">
    <source>
        <dbReference type="EMBL" id="GLR71701.1"/>
    </source>
</evidence>
<proteinExistence type="predicted"/>
<name>A0AA37WI38_9ALTE</name>
<feature type="transmembrane region" description="Helical" evidence="1">
    <location>
        <begin position="7"/>
        <end position="28"/>
    </location>
</feature>
<dbReference type="AlphaFoldDB" id="A0AA37WI38"/>
<sequence>MLKLSFLAAYRICACAIVTLPVLINVVIEPNLVAAFIYIPMICLALAGALIYVDAKIENLLNSKIKLAALPSSVKIVFTRYHKACY</sequence>
<reference evidence="2" key="2">
    <citation type="submission" date="2023-01" db="EMBL/GenBank/DDBJ databases">
        <title>Draft genome sequence of Agaribacter marinus strain NBRC 110023.</title>
        <authorList>
            <person name="Sun Q."/>
            <person name="Mori K."/>
        </authorList>
    </citation>
    <scope>NUCLEOTIDE SEQUENCE</scope>
    <source>
        <strain evidence="2">NBRC 110023</strain>
    </source>
</reference>
<dbReference type="EMBL" id="BSOT01000006">
    <property type="protein sequence ID" value="GLR71701.1"/>
    <property type="molecule type" value="Genomic_DNA"/>
</dbReference>
<accession>A0AA37WI38</accession>
<gene>
    <name evidence="2" type="ORF">GCM10007852_26090</name>
</gene>
<keyword evidence="1" id="KW-0812">Transmembrane</keyword>
<keyword evidence="1" id="KW-1133">Transmembrane helix</keyword>
<evidence type="ECO:0000256" key="1">
    <source>
        <dbReference type="SAM" id="Phobius"/>
    </source>
</evidence>
<keyword evidence="1" id="KW-0472">Membrane</keyword>
<protein>
    <submittedName>
        <fullName evidence="2">Uncharacterized protein</fullName>
    </submittedName>
</protein>
<dbReference type="Proteomes" id="UP001156601">
    <property type="component" value="Unassembled WGS sequence"/>
</dbReference>
<reference evidence="2" key="1">
    <citation type="journal article" date="2014" name="Int. J. Syst. Evol. Microbiol.">
        <title>Complete genome sequence of Corynebacterium casei LMG S-19264T (=DSM 44701T), isolated from a smear-ripened cheese.</title>
        <authorList>
            <consortium name="US DOE Joint Genome Institute (JGI-PGF)"/>
            <person name="Walter F."/>
            <person name="Albersmeier A."/>
            <person name="Kalinowski J."/>
            <person name="Ruckert C."/>
        </authorList>
    </citation>
    <scope>NUCLEOTIDE SEQUENCE</scope>
    <source>
        <strain evidence="2">NBRC 110023</strain>
    </source>
</reference>